<reference evidence="6 7" key="1">
    <citation type="submission" date="2017-06" db="EMBL/GenBank/DDBJ databases">
        <authorList>
            <person name="Kim H.J."/>
            <person name="Triplett B.A."/>
        </authorList>
    </citation>
    <scope>NUCLEOTIDE SEQUENCE [LARGE SCALE GENOMIC DNA]</scope>
    <source>
        <strain evidence="6 7">DSM 29339</strain>
    </source>
</reference>
<keyword evidence="1" id="KW-1003">Cell membrane</keyword>
<evidence type="ECO:0000256" key="1">
    <source>
        <dbReference type="ARBA" id="ARBA00022475"/>
    </source>
</evidence>
<feature type="transmembrane region" description="Helical" evidence="5">
    <location>
        <begin position="56"/>
        <end position="74"/>
    </location>
</feature>
<gene>
    <name evidence="6" type="ORF">SAMN05421757_102121</name>
</gene>
<keyword evidence="3 5" id="KW-1133">Transmembrane helix</keyword>
<evidence type="ECO:0000256" key="4">
    <source>
        <dbReference type="ARBA" id="ARBA00023136"/>
    </source>
</evidence>
<sequence>MRPSILFAAAVLGAGIVGVTLYQWGQPPICNCGEVKLWVGSVFSPENSQHIADWYTLSHIVHGMLVVLLGRWLFPRAGIVPLMVVAVVTGVAWELVEHTDFVLNKFRDTTLYRDYLGDTVLNAVCDYLWMMGGFALAWAVGQRWTLVLIAGLEILAAAIGRDSLALTTLMLVYPVEAIEQWQQELNPNAVPAAQ</sequence>
<keyword evidence="7" id="KW-1185">Reference proteome</keyword>
<keyword evidence="4 5" id="KW-0472">Membrane</keyword>
<dbReference type="AlphaFoldDB" id="A0A239EHH0"/>
<organism evidence="6 7">
    <name type="scientific">Tropicimonas sediminicola</name>
    <dbReference type="NCBI Taxonomy" id="1031541"/>
    <lineage>
        <taxon>Bacteria</taxon>
        <taxon>Pseudomonadati</taxon>
        <taxon>Pseudomonadota</taxon>
        <taxon>Alphaproteobacteria</taxon>
        <taxon>Rhodobacterales</taxon>
        <taxon>Roseobacteraceae</taxon>
        <taxon>Tropicimonas</taxon>
    </lineage>
</organism>
<evidence type="ECO:0000256" key="5">
    <source>
        <dbReference type="SAM" id="Phobius"/>
    </source>
</evidence>
<dbReference type="Pfam" id="PF10755">
    <property type="entry name" value="DUF2585"/>
    <property type="match status" value="1"/>
</dbReference>
<feature type="transmembrane region" description="Helical" evidence="5">
    <location>
        <begin position="79"/>
        <end position="96"/>
    </location>
</feature>
<accession>A0A239EHH0</accession>
<evidence type="ECO:0000313" key="7">
    <source>
        <dbReference type="Proteomes" id="UP000198426"/>
    </source>
</evidence>
<feature type="transmembrane region" description="Helical" evidence="5">
    <location>
        <begin position="120"/>
        <end position="140"/>
    </location>
</feature>
<dbReference type="EMBL" id="FZOY01000002">
    <property type="protein sequence ID" value="SNS43334.1"/>
    <property type="molecule type" value="Genomic_DNA"/>
</dbReference>
<keyword evidence="2 5" id="KW-0812">Transmembrane</keyword>
<dbReference type="GO" id="GO:0005886">
    <property type="term" value="C:plasma membrane"/>
    <property type="evidence" value="ECO:0007669"/>
    <property type="project" value="InterPro"/>
</dbReference>
<evidence type="ECO:0000256" key="3">
    <source>
        <dbReference type="ARBA" id="ARBA00022989"/>
    </source>
</evidence>
<evidence type="ECO:0000256" key="2">
    <source>
        <dbReference type="ARBA" id="ARBA00022692"/>
    </source>
</evidence>
<protein>
    <submittedName>
        <fullName evidence="6">Uncharacterized protein</fullName>
    </submittedName>
</protein>
<dbReference type="Proteomes" id="UP000198426">
    <property type="component" value="Unassembled WGS sequence"/>
</dbReference>
<dbReference type="InterPro" id="IPR019691">
    <property type="entry name" value="DUF2585"/>
</dbReference>
<dbReference type="RefSeq" id="WP_089231832.1">
    <property type="nucleotide sequence ID" value="NZ_FZOY01000002.1"/>
</dbReference>
<proteinExistence type="predicted"/>
<name>A0A239EHH0_9RHOB</name>
<dbReference type="OrthoDB" id="9811954at2"/>
<evidence type="ECO:0000313" key="6">
    <source>
        <dbReference type="EMBL" id="SNS43334.1"/>
    </source>
</evidence>